<evidence type="ECO:0000259" key="4">
    <source>
        <dbReference type="PROSITE" id="PS50977"/>
    </source>
</evidence>
<organism evidence="5 6">
    <name type="scientific">Pseudarthrobacter polychromogenes</name>
    <dbReference type="NCBI Taxonomy" id="1676"/>
    <lineage>
        <taxon>Bacteria</taxon>
        <taxon>Bacillati</taxon>
        <taxon>Actinomycetota</taxon>
        <taxon>Actinomycetes</taxon>
        <taxon>Micrococcales</taxon>
        <taxon>Micrococcaceae</taxon>
        <taxon>Pseudarthrobacter</taxon>
    </lineage>
</organism>
<sequence>MPSTDAAAASSTTQPGSATRPSSPPEPARPNQSTSTTQRSRAKENRRQALLSAAASLFALHGFSRVSLEDLGAAAGVSGPAVYRHFPGKQAVLADLLVTVSQELLDGGRRVAAENADPLVALRGLVAFQVDFALGKPDVIRVQDRDFSCLSDEDQEAVRTLQRSYVEVWVEVLAGLRPETDASELRMRAHATFGLINSTPHSVRSHGRKMASGTARPLLESMALAALLADCHTNH</sequence>
<evidence type="ECO:0000256" key="2">
    <source>
        <dbReference type="PROSITE-ProRule" id="PRU00335"/>
    </source>
</evidence>
<feature type="DNA-binding region" description="H-T-H motif" evidence="2">
    <location>
        <begin position="67"/>
        <end position="86"/>
    </location>
</feature>
<protein>
    <submittedName>
        <fullName evidence="5">TetR family transcriptional regulator</fullName>
    </submittedName>
</protein>
<dbReference type="InterPro" id="IPR001647">
    <property type="entry name" value="HTH_TetR"/>
</dbReference>
<dbReference type="PRINTS" id="PR00455">
    <property type="entry name" value="HTHTETR"/>
</dbReference>
<dbReference type="RefSeq" id="WP_188809329.1">
    <property type="nucleotide sequence ID" value="NZ_BAAAWV010000001.1"/>
</dbReference>
<gene>
    <name evidence="5" type="ORF">GCM10011577_09850</name>
</gene>
<evidence type="ECO:0000313" key="6">
    <source>
        <dbReference type="Proteomes" id="UP000596938"/>
    </source>
</evidence>
<dbReference type="PANTHER" id="PTHR30055">
    <property type="entry name" value="HTH-TYPE TRANSCRIPTIONAL REGULATOR RUTR"/>
    <property type="match status" value="1"/>
</dbReference>
<dbReference type="InterPro" id="IPR009057">
    <property type="entry name" value="Homeodomain-like_sf"/>
</dbReference>
<feature type="domain" description="HTH tetR-type" evidence="4">
    <location>
        <begin position="44"/>
        <end position="104"/>
    </location>
</feature>
<dbReference type="PROSITE" id="PS01081">
    <property type="entry name" value="HTH_TETR_1"/>
    <property type="match status" value="1"/>
</dbReference>
<dbReference type="InterPro" id="IPR050109">
    <property type="entry name" value="HTH-type_TetR-like_transc_reg"/>
</dbReference>
<proteinExistence type="predicted"/>
<accession>A0ABQ1XBV0</accession>
<name>A0ABQ1XBV0_9MICC</name>
<dbReference type="InterPro" id="IPR023772">
    <property type="entry name" value="DNA-bd_HTH_TetR-type_CS"/>
</dbReference>
<dbReference type="EMBL" id="BMKU01000002">
    <property type="protein sequence ID" value="GGG89541.1"/>
    <property type="molecule type" value="Genomic_DNA"/>
</dbReference>
<dbReference type="Pfam" id="PF00440">
    <property type="entry name" value="TetR_N"/>
    <property type="match status" value="1"/>
</dbReference>
<keyword evidence="1 2" id="KW-0238">DNA-binding</keyword>
<evidence type="ECO:0000256" key="1">
    <source>
        <dbReference type="ARBA" id="ARBA00023125"/>
    </source>
</evidence>
<dbReference type="Gene3D" id="1.10.10.60">
    <property type="entry name" value="Homeodomain-like"/>
    <property type="match status" value="1"/>
</dbReference>
<dbReference type="Gene3D" id="1.10.357.10">
    <property type="entry name" value="Tetracycline Repressor, domain 2"/>
    <property type="match status" value="1"/>
</dbReference>
<dbReference type="Proteomes" id="UP000596938">
    <property type="component" value="Unassembled WGS sequence"/>
</dbReference>
<dbReference type="Pfam" id="PF17932">
    <property type="entry name" value="TetR_C_24"/>
    <property type="match status" value="1"/>
</dbReference>
<dbReference type="PROSITE" id="PS50977">
    <property type="entry name" value="HTH_TETR_2"/>
    <property type="match status" value="1"/>
</dbReference>
<evidence type="ECO:0000256" key="3">
    <source>
        <dbReference type="SAM" id="MobiDB-lite"/>
    </source>
</evidence>
<keyword evidence="6" id="KW-1185">Reference proteome</keyword>
<comment type="caution">
    <text evidence="5">The sequence shown here is derived from an EMBL/GenBank/DDBJ whole genome shotgun (WGS) entry which is preliminary data.</text>
</comment>
<dbReference type="SUPFAM" id="SSF46689">
    <property type="entry name" value="Homeodomain-like"/>
    <property type="match status" value="1"/>
</dbReference>
<feature type="region of interest" description="Disordered" evidence="3">
    <location>
        <begin position="1"/>
        <end position="46"/>
    </location>
</feature>
<evidence type="ECO:0000313" key="5">
    <source>
        <dbReference type="EMBL" id="GGG89541.1"/>
    </source>
</evidence>
<feature type="compositionally biased region" description="Polar residues" evidence="3">
    <location>
        <begin position="30"/>
        <end position="39"/>
    </location>
</feature>
<dbReference type="PANTHER" id="PTHR30055:SF237">
    <property type="entry name" value="TRANSCRIPTIONAL REPRESSOR MCE3R"/>
    <property type="match status" value="1"/>
</dbReference>
<reference evidence="6" key="1">
    <citation type="journal article" date="2019" name="Int. J. Syst. Evol. Microbiol.">
        <title>The Global Catalogue of Microorganisms (GCM) 10K type strain sequencing project: providing services to taxonomists for standard genome sequencing and annotation.</title>
        <authorList>
            <consortium name="The Broad Institute Genomics Platform"/>
            <consortium name="The Broad Institute Genome Sequencing Center for Infectious Disease"/>
            <person name="Wu L."/>
            <person name="Ma J."/>
        </authorList>
    </citation>
    <scope>NUCLEOTIDE SEQUENCE [LARGE SCALE GENOMIC DNA]</scope>
    <source>
        <strain evidence="6">CGMCC 1.1927</strain>
    </source>
</reference>
<feature type="compositionally biased region" description="Low complexity" evidence="3">
    <location>
        <begin position="1"/>
        <end position="13"/>
    </location>
</feature>
<dbReference type="InterPro" id="IPR041490">
    <property type="entry name" value="KstR2_TetR_C"/>
</dbReference>